<organism evidence="1">
    <name type="scientific">Thermosulfurimonas dismutans</name>
    <dbReference type="NCBI Taxonomy" id="999894"/>
    <lineage>
        <taxon>Bacteria</taxon>
        <taxon>Pseudomonadati</taxon>
        <taxon>Thermodesulfobacteriota</taxon>
        <taxon>Thermodesulfobacteria</taxon>
        <taxon>Thermodesulfobacteriales</taxon>
        <taxon>Thermodesulfobacteriaceae</taxon>
        <taxon>Thermosulfurimonas</taxon>
    </lineage>
</organism>
<dbReference type="Proteomes" id="UP000886043">
    <property type="component" value="Unassembled WGS sequence"/>
</dbReference>
<accession>A0A7C3GWD4</accession>
<dbReference type="EMBL" id="DRMH01000139">
    <property type="protein sequence ID" value="HFC98784.1"/>
    <property type="molecule type" value="Genomic_DNA"/>
</dbReference>
<reference evidence="1" key="1">
    <citation type="journal article" date="2020" name="mSystems">
        <title>Genome- and Community-Level Interaction Insights into Carbon Utilization and Element Cycling Functions of Hydrothermarchaeota in Hydrothermal Sediment.</title>
        <authorList>
            <person name="Zhou Z."/>
            <person name="Liu Y."/>
            <person name="Xu W."/>
            <person name="Pan J."/>
            <person name="Luo Z.H."/>
            <person name="Li M."/>
        </authorList>
    </citation>
    <scope>NUCLEOTIDE SEQUENCE [LARGE SCALE GENOMIC DNA]</scope>
    <source>
        <strain evidence="1">HyVt-483</strain>
    </source>
</reference>
<evidence type="ECO:0000313" key="1">
    <source>
        <dbReference type="EMBL" id="HFC98784.1"/>
    </source>
</evidence>
<gene>
    <name evidence="1" type="ORF">ENJ40_10110</name>
</gene>
<name>A0A7C3GWD4_9BACT</name>
<sequence>MKGRVKFLLALTIFSLAVTTGVGRSGNLKKYLALYGTYLDYGNSKLKKDGYAVTLYGSLGDGVHQGIEAAVSRLHLNYKSGYEDLDQTDYTLAYIRTGDPFPHLSLRLGGHYISSDDELTDEGRILFGDLLYFIPYRWNLGLEVAYSEYHHRTDFEVLQLRPHAGYFLRLGSRVLYLEGSGYYIHPHRWSKLGLPLRNYYALELSATHTRGPWKLRLSGWVGQQVFAVRRAGFVVYNLREKYKGGVSGEITYHQGAYFLGLTATWNTYVEFKFLPHRQSDGVHRLGGVSLLSPCEG</sequence>
<dbReference type="AlphaFoldDB" id="A0A7C3GWD4"/>
<comment type="caution">
    <text evidence="1">The sequence shown here is derived from an EMBL/GenBank/DDBJ whole genome shotgun (WGS) entry which is preliminary data.</text>
</comment>
<proteinExistence type="predicted"/>
<protein>
    <submittedName>
        <fullName evidence="1">Uncharacterized protein</fullName>
    </submittedName>
</protein>